<keyword evidence="3" id="KW-1185">Reference proteome</keyword>
<dbReference type="RefSeq" id="WP_290197943.1">
    <property type="nucleotide sequence ID" value="NZ_CP047654.1"/>
</dbReference>
<feature type="region of interest" description="Disordered" evidence="1">
    <location>
        <begin position="164"/>
        <end position="189"/>
    </location>
</feature>
<dbReference type="InterPro" id="IPR041289">
    <property type="entry name" value="Bact_RF_family3"/>
</dbReference>
<evidence type="ECO:0000313" key="2">
    <source>
        <dbReference type="EMBL" id="MDR7328958.1"/>
    </source>
</evidence>
<name>A0ABU1ZVJ9_9CORY</name>
<proteinExistence type="predicted"/>
<accession>A0ABU1ZVJ9</accession>
<gene>
    <name evidence="2" type="ORF">J2S39_000634</name>
</gene>
<evidence type="ECO:0000256" key="1">
    <source>
        <dbReference type="SAM" id="MobiDB-lite"/>
    </source>
</evidence>
<reference evidence="2" key="1">
    <citation type="submission" date="2023-07" db="EMBL/GenBank/DDBJ databases">
        <title>Sequencing the genomes of 1000 actinobacteria strains.</title>
        <authorList>
            <person name="Klenk H.-P."/>
        </authorList>
    </citation>
    <scope>NUCLEOTIDE SEQUENCE</scope>
    <source>
        <strain evidence="2">DSM 107476</strain>
    </source>
</reference>
<sequence length="359" mass="39362">MATKNIIKHSDPVRREDLRHLALQPGPTVSVTLPTHRGGAETRSDSQRLRPLLDDARRQLAERYPDTDADSLLESIESRVSSDRFWQTQCDGLALFAYGNDSRRYRLPCDFTPQVTVGDHPNLRPFLSLVTDDLEFIILAVSRDRVRLFAADRATITELPLGDIPESSEDVEGVSTREPSLQRSDLSGGYSTGQRDDVVVNGFLQAVGKAVEKRFSGDGRPVILASVEEYQSSIRHHLSAVTMLEDMVTGNPDKLSDAKLHEAAWPIAKAESGARHDKLVDKVAESLGTGFATTDPAAISENARVGRVKTLVLARRALDDQARSADLDAAIANTLINRGGIDVVEELPDGELVAALFRY</sequence>
<evidence type="ECO:0000313" key="3">
    <source>
        <dbReference type="Proteomes" id="UP001180840"/>
    </source>
</evidence>
<comment type="caution">
    <text evidence="2">The sequence shown here is derived from an EMBL/GenBank/DDBJ whole genome shotgun (WGS) entry which is preliminary data.</text>
</comment>
<dbReference type="Pfam" id="PF18845">
    <property type="entry name" value="baeRF_family3"/>
    <property type="match status" value="1"/>
</dbReference>
<feature type="region of interest" description="Disordered" evidence="1">
    <location>
        <begin position="27"/>
        <end position="46"/>
    </location>
</feature>
<protein>
    <recommendedName>
        <fullName evidence="4">Nucleoid-associated protein</fullName>
    </recommendedName>
</protein>
<dbReference type="EMBL" id="JAVDXZ010000001">
    <property type="protein sequence ID" value="MDR7328958.1"/>
    <property type="molecule type" value="Genomic_DNA"/>
</dbReference>
<dbReference type="Proteomes" id="UP001180840">
    <property type="component" value="Unassembled WGS sequence"/>
</dbReference>
<organism evidence="2 3">
    <name type="scientific">Corynebacterium guangdongense</name>
    <dbReference type="NCBI Taxonomy" id="1783348"/>
    <lineage>
        <taxon>Bacteria</taxon>
        <taxon>Bacillati</taxon>
        <taxon>Actinomycetota</taxon>
        <taxon>Actinomycetes</taxon>
        <taxon>Mycobacteriales</taxon>
        <taxon>Corynebacteriaceae</taxon>
        <taxon>Corynebacterium</taxon>
    </lineage>
</organism>
<evidence type="ECO:0008006" key="4">
    <source>
        <dbReference type="Google" id="ProtNLM"/>
    </source>
</evidence>